<protein>
    <submittedName>
        <fullName evidence="1">Uncharacterized protein</fullName>
    </submittedName>
</protein>
<reference evidence="1" key="1">
    <citation type="journal article" date="2010" name="Appl. Environ. Microbiol.">
        <title>Partial chromosome sequence of Spiroplasma citri reveals extensive viral invasion and important gene decay.</title>
        <authorList>
            <person name="Carle P."/>
            <person name="Saillard C."/>
            <person name="Carrere N."/>
            <person name="Carrere S."/>
            <person name="Duret S."/>
            <person name="Eveillard S."/>
            <person name="Gaurivaud P."/>
            <person name="Gourgues G."/>
            <person name="Gouzy J."/>
            <person name="Salar P."/>
            <person name="Verdin E."/>
            <person name="Breton M."/>
            <person name="Blanchard A."/>
            <person name="Laigret F."/>
            <person name="Bove J.M."/>
            <person name="Renaudin J."/>
            <person name="Foissac X."/>
        </authorList>
    </citation>
    <scope>NUCLEOTIDE SEQUENCE</scope>
    <source>
        <strain evidence="1">GII3-3X</strain>
    </source>
</reference>
<gene>
    <name evidence="1" type="ORF">SPICI13_021</name>
</gene>
<dbReference type="EMBL" id="AM285314">
    <property type="protein sequence ID" value="CAK99448.1"/>
    <property type="molecule type" value="Genomic_DNA"/>
</dbReference>
<sequence length="65" mass="7904">MDINNIINGDNFFNKTYEDLNRYAVGEIAYRLVYFTIKKRLFQVFIFCKTSFKRNKFETCYILIV</sequence>
<accession>Q14M41</accession>
<proteinExistence type="predicted"/>
<name>Q14M41_SPICI</name>
<organism evidence="1">
    <name type="scientific">Spiroplasma citri</name>
    <dbReference type="NCBI Taxonomy" id="2133"/>
    <lineage>
        <taxon>Bacteria</taxon>
        <taxon>Bacillati</taxon>
        <taxon>Mycoplasmatota</taxon>
        <taxon>Mollicutes</taxon>
        <taxon>Entomoplasmatales</taxon>
        <taxon>Spiroplasmataceae</taxon>
        <taxon>Spiroplasma</taxon>
    </lineage>
</organism>
<dbReference type="AlphaFoldDB" id="Q14M41"/>
<evidence type="ECO:0000313" key="1">
    <source>
        <dbReference type="EMBL" id="CAK99448.1"/>
    </source>
</evidence>